<comment type="caution">
    <text evidence="1">The sequence shown here is derived from an EMBL/GenBank/DDBJ whole genome shotgun (WGS) entry which is preliminary data.</text>
</comment>
<gene>
    <name evidence="1" type="ORF">AVEN_5577_1</name>
</gene>
<keyword evidence="2" id="KW-1185">Reference proteome</keyword>
<reference evidence="1 2" key="1">
    <citation type="journal article" date="2019" name="Sci. Rep.">
        <title>Orb-weaving spider Araneus ventricosus genome elucidates the spidroin gene catalogue.</title>
        <authorList>
            <person name="Kono N."/>
            <person name="Nakamura H."/>
            <person name="Ohtoshi R."/>
            <person name="Moran D.A.P."/>
            <person name="Shinohara A."/>
            <person name="Yoshida Y."/>
            <person name="Fujiwara M."/>
            <person name="Mori M."/>
            <person name="Tomita M."/>
            <person name="Arakawa K."/>
        </authorList>
    </citation>
    <scope>NUCLEOTIDE SEQUENCE [LARGE SCALE GENOMIC DNA]</scope>
</reference>
<dbReference type="EMBL" id="BGPR01101074">
    <property type="protein sequence ID" value="GBM58470.1"/>
    <property type="molecule type" value="Genomic_DNA"/>
</dbReference>
<proteinExistence type="predicted"/>
<evidence type="ECO:0000313" key="2">
    <source>
        <dbReference type="Proteomes" id="UP000499080"/>
    </source>
</evidence>
<organism evidence="1 2">
    <name type="scientific">Araneus ventricosus</name>
    <name type="common">Orbweaver spider</name>
    <name type="synonym">Epeira ventricosa</name>
    <dbReference type="NCBI Taxonomy" id="182803"/>
    <lineage>
        <taxon>Eukaryota</taxon>
        <taxon>Metazoa</taxon>
        <taxon>Ecdysozoa</taxon>
        <taxon>Arthropoda</taxon>
        <taxon>Chelicerata</taxon>
        <taxon>Arachnida</taxon>
        <taxon>Araneae</taxon>
        <taxon>Araneomorphae</taxon>
        <taxon>Entelegynae</taxon>
        <taxon>Araneoidea</taxon>
        <taxon>Araneidae</taxon>
        <taxon>Araneus</taxon>
    </lineage>
</organism>
<name>A0A4Y2GXI4_ARAVE</name>
<protein>
    <submittedName>
        <fullName evidence="1">Uncharacterized protein</fullName>
    </submittedName>
</protein>
<dbReference type="AlphaFoldDB" id="A0A4Y2GXI4"/>
<accession>A0A4Y2GXI4</accession>
<evidence type="ECO:0000313" key="1">
    <source>
        <dbReference type="EMBL" id="GBM58470.1"/>
    </source>
</evidence>
<sequence>VINKIKIYMYGGFVDVNGPPLTPGKHYIQTQSAVGCSPIAPFPGFTTDNTLMI</sequence>
<dbReference type="Proteomes" id="UP000499080">
    <property type="component" value="Unassembled WGS sequence"/>
</dbReference>
<feature type="non-terminal residue" evidence="1">
    <location>
        <position position="1"/>
    </location>
</feature>